<dbReference type="GO" id="GO:0009097">
    <property type="term" value="P:isoleucine biosynthetic process"/>
    <property type="evidence" value="ECO:0007669"/>
    <property type="project" value="TreeGrafter"/>
</dbReference>
<dbReference type="AlphaFoldDB" id="A0A915JF82"/>
<dbReference type="GO" id="GO:0004794">
    <property type="term" value="F:threonine deaminase activity"/>
    <property type="evidence" value="ECO:0007669"/>
    <property type="project" value="TreeGrafter"/>
</dbReference>
<reference evidence="6" key="1">
    <citation type="submission" date="2022-11" db="UniProtKB">
        <authorList>
            <consortium name="WormBaseParasite"/>
        </authorList>
    </citation>
    <scope>IDENTIFICATION</scope>
</reference>
<evidence type="ECO:0000256" key="4">
    <source>
        <dbReference type="SAM" id="Phobius"/>
    </source>
</evidence>
<protein>
    <submittedName>
        <fullName evidence="6">Tryptophan synthase beta chain-like PALP domain-containing protein</fullName>
    </submittedName>
</protein>
<keyword evidence="3" id="KW-0456">Lyase</keyword>
<keyword evidence="4" id="KW-0812">Transmembrane</keyword>
<dbReference type="Gene3D" id="3.40.50.1100">
    <property type="match status" value="1"/>
</dbReference>
<comment type="cofactor">
    <cofactor evidence="1">
        <name>pyridoxal 5'-phosphate</name>
        <dbReference type="ChEBI" id="CHEBI:597326"/>
    </cofactor>
</comment>
<evidence type="ECO:0000313" key="6">
    <source>
        <dbReference type="WBParaSite" id="nRc.2.0.1.t24470-RA"/>
    </source>
</evidence>
<dbReference type="GO" id="GO:0006567">
    <property type="term" value="P:L-threonine catabolic process"/>
    <property type="evidence" value="ECO:0007669"/>
    <property type="project" value="TreeGrafter"/>
</dbReference>
<dbReference type="PANTHER" id="PTHR48078">
    <property type="entry name" value="THREONINE DEHYDRATASE, MITOCHONDRIAL-RELATED"/>
    <property type="match status" value="1"/>
</dbReference>
<evidence type="ECO:0000313" key="5">
    <source>
        <dbReference type="Proteomes" id="UP000887565"/>
    </source>
</evidence>
<dbReference type="InterPro" id="IPR036052">
    <property type="entry name" value="TrpB-like_PALP_sf"/>
</dbReference>
<dbReference type="GO" id="GO:0006565">
    <property type="term" value="P:L-serine catabolic process"/>
    <property type="evidence" value="ECO:0007669"/>
    <property type="project" value="TreeGrafter"/>
</dbReference>
<evidence type="ECO:0000256" key="3">
    <source>
        <dbReference type="ARBA" id="ARBA00023239"/>
    </source>
</evidence>
<keyword evidence="4" id="KW-1133">Transmembrane helix</keyword>
<dbReference type="GO" id="GO:0003941">
    <property type="term" value="F:L-serine ammonia-lyase activity"/>
    <property type="evidence" value="ECO:0007669"/>
    <property type="project" value="TreeGrafter"/>
</dbReference>
<proteinExistence type="predicted"/>
<dbReference type="Proteomes" id="UP000887565">
    <property type="component" value="Unplaced"/>
</dbReference>
<organism evidence="5 6">
    <name type="scientific">Romanomermis culicivorax</name>
    <name type="common">Nematode worm</name>
    <dbReference type="NCBI Taxonomy" id="13658"/>
    <lineage>
        <taxon>Eukaryota</taxon>
        <taxon>Metazoa</taxon>
        <taxon>Ecdysozoa</taxon>
        <taxon>Nematoda</taxon>
        <taxon>Enoplea</taxon>
        <taxon>Dorylaimia</taxon>
        <taxon>Mermithida</taxon>
        <taxon>Mermithoidea</taxon>
        <taxon>Mermithidae</taxon>
        <taxon>Romanomermis</taxon>
    </lineage>
</organism>
<keyword evidence="4" id="KW-0472">Membrane</keyword>
<keyword evidence="5" id="KW-1185">Reference proteome</keyword>
<accession>A0A915JF82</accession>
<feature type="transmembrane region" description="Helical" evidence="4">
    <location>
        <begin position="6"/>
        <end position="30"/>
    </location>
</feature>
<dbReference type="PANTHER" id="PTHR48078:SF14">
    <property type="entry name" value="L-SERINE AMMONIA-LYASE"/>
    <property type="match status" value="1"/>
</dbReference>
<dbReference type="SUPFAM" id="SSF53686">
    <property type="entry name" value="Tryptophan synthase beta subunit-like PLP-dependent enzymes"/>
    <property type="match status" value="1"/>
</dbReference>
<sequence>MIVTTIHFGILYIFGNILFYSALVDGILLVDDLEIVEAIKFLYFQMATVVEPAGAAPLAALMFGKVPLQDLEGKNIVIVISGRNVTAEDLERILNK</sequence>
<dbReference type="InterPro" id="IPR050147">
    <property type="entry name" value="Ser/Thr_Dehydratase"/>
</dbReference>
<dbReference type="WBParaSite" id="nRc.2.0.1.t24470-RA">
    <property type="protein sequence ID" value="nRc.2.0.1.t24470-RA"/>
    <property type="gene ID" value="nRc.2.0.1.g24470"/>
</dbReference>
<keyword evidence="2" id="KW-0663">Pyridoxal phosphate</keyword>
<evidence type="ECO:0000256" key="2">
    <source>
        <dbReference type="ARBA" id="ARBA00022898"/>
    </source>
</evidence>
<evidence type="ECO:0000256" key="1">
    <source>
        <dbReference type="ARBA" id="ARBA00001933"/>
    </source>
</evidence>
<name>A0A915JF82_ROMCU</name>
<feature type="transmembrane region" description="Helical" evidence="4">
    <location>
        <begin position="42"/>
        <end position="63"/>
    </location>
</feature>